<dbReference type="AlphaFoldDB" id="A0A2V1D125"/>
<dbReference type="InterPro" id="IPR020864">
    <property type="entry name" value="MACPF"/>
</dbReference>
<dbReference type="EMBL" id="KZ805790">
    <property type="protein sequence ID" value="PVH91740.1"/>
    <property type="molecule type" value="Genomic_DNA"/>
</dbReference>
<feature type="region of interest" description="Disordered" evidence="1">
    <location>
        <begin position="675"/>
        <end position="720"/>
    </location>
</feature>
<dbReference type="Pfam" id="PF01823">
    <property type="entry name" value="MACPF"/>
    <property type="match status" value="1"/>
</dbReference>
<evidence type="ECO:0000256" key="1">
    <source>
        <dbReference type="SAM" id="MobiDB-lite"/>
    </source>
</evidence>
<reference evidence="3 4" key="1">
    <citation type="journal article" date="2018" name="Sci. Rep.">
        <title>Comparative genomics provides insights into the lifestyle and reveals functional heterogeneity of dark septate endophytic fungi.</title>
        <authorList>
            <person name="Knapp D.G."/>
            <person name="Nemeth J.B."/>
            <person name="Barry K."/>
            <person name="Hainaut M."/>
            <person name="Henrissat B."/>
            <person name="Johnson J."/>
            <person name="Kuo A."/>
            <person name="Lim J.H.P."/>
            <person name="Lipzen A."/>
            <person name="Nolan M."/>
            <person name="Ohm R.A."/>
            <person name="Tamas L."/>
            <person name="Grigoriev I.V."/>
            <person name="Spatafora J.W."/>
            <person name="Nagy L.G."/>
            <person name="Kovacs G.M."/>
        </authorList>
    </citation>
    <scope>NUCLEOTIDE SEQUENCE [LARGE SCALE GENOMIC DNA]</scope>
    <source>
        <strain evidence="3 4">DSE2036</strain>
    </source>
</reference>
<dbReference type="OrthoDB" id="3777266at2759"/>
<evidence type="ECO:0000313" key="4">
    <source>
        <dbReference type="Proteomes" id="UP000244855"/>
    </source>
</evidence>
<proteinExistence type="predicted"/>
<name>A0A2V1D125_9PLEO</name>
<feature type="domain" description="MACPF" evidence="2">
    <location>
        <begin position="128"/>
        <end position="274"/>
    </location>
</feature>
<organism evidence="3 4">
    <name type="scientific">Periconia macrospinosa</name>
    <dbReference type="NCBI Taxonomy" id="97972"/>
    <lineage>
        <taxon>Eukaryota</taxon>
        <taxon>Fungi</taxon>
        <taxon>Dikarya</taxon>
        <taxon>Ascomycota</taxon>
        <taxon>Pezizomycotina</taxon>
        <taxon>Dothideomycetes</taxon>
        <taxon>Pleosporomycetidae</taxon>
        <taxon>Pleosporales</taxon>
        <taxon>Massarineae</taxon>
        <taxon>Periconiaceae</taxon>
        <taxon>Periconia</taxon>
    </lineage>
</organism>
<evidence type="ECO:0000313" key="3">
    <source>
        <dbReference type="EMBL" id="PVH91740.1"/>
    </source>
</evidence>
<sequence length="720" mass="81481">MSGSCNRPLQIKDYWPHFENAGALNAWVIDSGGDVERARSQAFQLKQDRYPCIEYPEVIDEQHVQGLSKFLEAIGSSNHINAVDAAGSLNCDAWKLARIGITVNYVRNARSKARSQRRELSQSRSCTYQCPKMIVKLGAAALDLTPECKARLEELRKSPNDLNQWRLFNEEFGLFVCPIVTFGGAIYTDRSLERVSEWESDQQEGSNKASGDAMFQSGPLLRNLDMKFSAHSKDGQSQGSSSTFRSATKAGLWVKFGGRNPNSNFQEWIEELNDLTTWRIIRRSKPIMLLDMIPGIPGMEWVRDRFQLPQHPISSLAEPAVPRLSRSPHFQSHIAVKTLEYTGGNVTLLLFQNSLNHLVLVTLGIFNSFAETPIVDKQIAPGTPLSFGKSDFISDIHVIFTDESHHLRDLLYSMREGRWYEGHLHQSKIRIHHESALLFLNSYLYCQDANGNILRIEMKGDDWLDPLNLHTKKFDALQRAWTGTPISGTVKRYPATQTHDRDIGVVLHYLSSQGKLVRGIDGFSQPKRNKKSPALKNPREPAWRESPWVNTEQEVALYPDFSMAPDHSKQSTPPIVFRTAGGFLNMCWQSKKNCARWVFHQQICQTAPGSRFYLRFLYLHPCHETACIFFFSQGAKLEMIEIDPHVSEDAPYISHRTIVDESCWAKPWDRLITNPNEATSRSESDMSDSSSSESDMSDSSSSSESDMSDSRSSVSDMTEA</sequence>
<gene>
    <name evidence="3" type="ORF">DM02DRAFT_677917</name>
</gene>
<feature type="region of interest" description="Disordered" evidence="1">
    <location>
        <begin position="521"/>
        <end position="543"/>
    </location>
</feature>
<protein>
    <recommendedName>
        <fullName evidence="2">MACPF domain-containing protein</fullName>
    </recommendedName>
</protein>
<dbReference type="Gene3D" id="2.120.10.70">
    <property type="entry name" value="Fucose-specific lectin"/>
    <property type="match status" value="1"/>
</dbReference>
<dbReference type="Proteomes" id="UP000244855">
    <property type="component" value="Unassembled WGS sequence"/>
</dbReference>
<keyword evidence="4" id="KW-1185">Reference proteome</keyword>
<feature type="compositionally biased region" description="Low complexity" evidence="1">
    <location>
        <begin position="687"/>
        <end position="720"/>
    </location>
</feature>
<accession>A0A2V1D125</accession>
<evidence type="ECO:0000259" key="2">
    <source>
        <dbReference type="Pfam" id="PF01823"/>
    </source>
</evidence>